<dbReference type="RefSeq" id="WP_138190935.1">
    <property type="nucleotide sequence ID" value="NZ_VBWP01000005.1"/>
</dbReference>
<dbReference type="AlphaFoldDB" id="A0A5R8QB78"/>
<reference evidence="1 2" key="1">
    <citation type="submission" date="2019-05" db="EMBL/GenBank/DDBJ databases">
        <title>Culicoidintestinum kansasii gen. nov., sp. nov. from the gastrointestinal tract of the biting midge, Culicoides sonorensis.</title>
        <authorList>
            <person name="Neupane S."/>
            <person name="Ghosh A."/>
            <person name="Gunther S."/>
            <person name="Martin K."/>
            <person name="Zurek L."/>
        </authorList>
    </citation>
    <scope>NUCLEOTIDE SEQUENCE [LARGE SCALE GENOMIC DNA]</scope>
    <source>
        <strain evidence="1 2">CS-1</strain>
    </source>
</reference>
<organism evidence="1 2">
    <name type="scientific">Culicoidibacter larvae</name>
    <dbReference type="NCBI Taxonomy" id="2579976"/>
    <lineage>
        <taxon>Bacteria</taxon>
        <taxon>Bacillati</taxon>
        <taxon>Bacillota</taxon>
        <taxon>Culicoidibacteria</taxon>
        <taxon>Culicoidibacterales</taxon>
        <taxon>Culicoidibacteraceae</taxon>
        <taxon>Culicoidibacter</taxon>
    </lineage>
</organism>
<gene>
    <name evidence="1" type="ORF">FEZ08_06600</name>
</gene>
<name>A0A5R8QB78_9FIRM</name>
<dbReference type="PIRSF" id="PIRSF008502">
    <property type="entry name" value="UCP008502"/>
    <property type="match status" value="1"/>
</dbReference>
<dbReference type="EMBL" id="VBWP01000005">
    <property type="protein sequence ID" value="TLG73798.1"/>
    <property type="molecule type" value="Genomic_DNA"/>
</dbReference>
<dbReference type="PANTHER" id="PTHR36439">
    <property type="entry name" value="BLL4334 PROTEIN"/>
    <property type="match status" value="1"/>
</dbReference>
<dbReference type="SUPFAM" id="SSF160379">
    <property type="entry name" value="SP0830-like"/>
    <property type="match status" value="1"/>
</dbReference>
<keyword evidence="2" id="KW-1185">Reference proteome</keyword>
<dbReference type="PANTHER" id="PTHR36439:SF1">
    <property type="entry name" value="DUF1697 DOMAIN-CONTAINING PROTEIN"/>
    <property type="match status" value="1"/>
</dbReference>
<protein>
    <submittedName>
        <fullName evidence="1">DUF1697 domain-containing protein</fullName>
    </submittedName>
</protein>
<dbReference type="Proteomes" id="UP000306912">
    <property type="component" value="Unassembled WGS sequence"/>
</dbReference>
<evidence type="ECO:0000313" key="2">
    <source>
        <dbReference type="Proteomes" id="UP000306912"/>
    </source>
</evidence>
<evidence type="ECO:0000313" key="1">
    <source>
        <dbReference type="EMBL" id="TLG73798.1"/>
    </source>
</evidence>
<dbReference type="Gene3D" id="3.30.70.1280">
    <property type="entry name" value="SP0830-like domains"/>
    <property type="match status" value="1"/>
</dbReference>
<dbReference type="InParanoid" id="A0A5R8QB78"/>
<sequence length="171" mass="19282">MTYIAFLRGINVGSHNRVRMADLIAICEAIGFTDVKTYIQSGNIIFRSEKDKTVLEKELEAALQTQLSITSSVVIRSLEALITTVDNNPYSKAPLANQAVYFLQQPSNNHDWQLNSDDQAVMIGDCIYLQVNNGLHKTPYSINYFERKLQVAMTNRNIKTIKALIELAQTK</sequence>
<dbReference type="InterPro" id="IPR012545">
    <property type="entry name" value="DUF1697"/>
</dbReference>
<accession>A0A5R8QB78</accession>
<dbReference type="OrthoDB" id="9806494at2"/>
<dbReference type="Pfam" id="PF08002">
    <property type="entry name" value="DUF1697"/>
    <property type="match status" value="1"/>
</dbReference>
<proteinExistence type="predicted"/>
<comment type="caution">
    <text evidence="1">The sequence shown here is derived from an EMBL/GenBank/DDBJ whole genome shotgun (WGS) entry which is preliminary data.</text>
</comment>